<keyword evidence="2" id="KW-1185">Reference proteome</keyword>
<dbReference type="AlphaFoldDB" id="A0A3Q9QYB5"/>
<organism evidence="1 2">
    <name type="scientific">Neobacillus mesonae</name>
    <dbReference type="NCBI Taxonomy" id="1193713"/>
    <lineage>
        <taxon>Bacteria</taxon>
        <taxon>Bacillati</taxon>
        <taxon>Bacillota</taxon>
        <taxon>Bacilli</taxon>
        <taxon>Bacillales</taxon>
        <taxon>Bacillaceae</taxon>
        <taxon>Neobacillus</taxon>
    </lineage>
</organism>
<sequence>MENKIIHDVNITGITVHNIDSSSGIFVGINNANYWTSQLKANQGFGPLSSSQAIQNINVVVDNDCIDAPIENNVQIPNRQDFIGVDVKKADEAALVNHHNIIQEINNIDVDAINVFSMDTNAAISVGENVLDGWSAHSKRNEGTGRSMGITEQILNTNIIMDQDIIDAQMNDVKITK</sequence>
<gene>
    <name evidence="1" type="ORF">CHR53_10200</name>
</gene>
<dbReference type="OrthoDB" id="2928548at2"/>
<reference evidence="1 2" key="1">
    <citation type="submission" date="2017-07" db="EMBL/GenBank/DDBJ databases">
        <title>The complete genome sequence of Bacillus mesonae strain H20-5, an efficient strain improving plant abiotic stress resistance.</title>
        <authorList>
            <person name="Kim S.Y."/>
            <person name="Song H."/>
            <person name="Sang M.K."/>
            <person name="Weon H.-Y."/>
            <person name="Song J."/>
        </authorList>
    </citation>
    <scope>NUCLEOTIDE SEQUENCE [LARGE SCALE GENOMIC DNA]</scope>
    <source>
        <strain evidence="1 2">H20-5</strain>
    </source>
</reference>
<name>A0A3Q9QYB5_9BACI</name>
<evidence type="ECO:0000313" key="1">
    <source>
        <dbReference type="EMBL" id="AZU61616.1"/>
    </source>
</evidence>
<dbReference type="Proteomes" id="UP000282892">
    <property type="component" value="Chromosome"/>
</dbReference>
<proteinExistence type="predicted"/>
<dbReference type="KEGG" id="nmk:CHR53_10200"/>
<evidence type="ECO:0000313" key="2">
    <source>
        <dbReference type="Proteomes" id="UP000282892"/>
    </source>
</evidence>
<dbReference type="STRING" id="1193713.GCA_001636315_04475"/>
<dbReference type="RefSeq" id="WP_066396580.1">
    <property type="nucleotide sequence ID" value="NZ_CP022572.1"/>
</dbReference>
<dbReference type="EMBL" id="CP022572">
    <property type="protein sequence ID" value="AZU61616.1"/>
    <property type="molecule type" value="Genomic_DNA"/>
</dbReference>
<accession>A0A3Q9QYB5</accession>
<protein>
    <submittedName>
        <fullName evidence="1">Uncharacterized protein</fullName>
    </submittedName>
</protein>